<dbReference type="AlphaFoldDB" id="A0A545V839"/>
<comment type="caution">
    <text evidence="2">The sequence shown here is derived from an EMBL/GenBank/DDBJ whole genome shotgun (WGS) entry which is preliminary data.</text>
</comment>
<sequence>MAAAGGQCAAMQGQLTKAAIQKSLKWSGAEVSGRHRRAPPGIWQRRRGAGRGAGEGEAKQQLKKVHEAVAELVERMLNSKRVQELHRKQSLGKRRLVCRRARDEELTPDAVAEEWAGRQRGVSKPKRGWQLLSWQKRRGADEQTNRSWQLAAGSKARS</sequence>
<evidence type="ECO:0000313" key="3">
    <source>
        <dbReference type="Proteomes" id="UP000315783"/>
    </source>
</evidence>
<keyword evidence="3" id="KW-1185">Reference proteome</keyword>
<feature type="region of interest" description="Disordered" evidence="1">
    <location>
        <begin position="24"/>
        <end position="62"/>
    </location>
</feature>
<proteinExistence type="predicted"/>
<feature type="region of interest" description="Disordered" evidence="1">
    <location>
        <begin position="138"/>
        <end position="158"/>
    </location>
</feature>
<gene>
    <name evidence="2" type="ORF">IF1G_03613</name>
</gene>
<dbReference type="EMBL" id="SPUK01000004">
    <property type="protein sequence ID" value="TQV97870.1"/>
    <property type="molecule type" value="Genomic_DNA"/>
</dbReference>
<evidence type="ECO:0000313" key="2">
    <source>
        <dbReference type="EMBL" id="TQV97870.1"/>
    </source>
</evidence>
<dbReference type="Proteomes" id="UP000315783">
    <property type="component" value="Unassembled WGS sequence"/>
</dbReference>
<reference evidence="2 3" key="1">
    <citation type="journal article" date="2019" name="Appl. Microbiol. Biotechnol.">
        <title>Genome sequence of Isaria javanica and comparative genome analysis insights into family S53 peptidase evolution in fungal entomopathogens.</title>
        <authorList>
            <person name="Lin R."/>
            <person name="Zhang X."/>
            <person name="Xin B."/>
            <person name="Zou M."/>
            <person name="Gao Y."/>
            <person name="Qin F."/>
            <person name="Hu Q."/>
            <person name="Xie B."/>
            <person name="Cheng X."/>
        </authorList>
    </citation>
    <scope>NUCLEOTIDE SEQUENCE [LARGE SCALE GENOMIC DNA]</scope>
    <source>
        <strain evidence="2 3">IJ1G</strain>
    </source>
</reference>
<feature type="compositionally biased region" description="Basic residues" evidence="1">
    <location>
        <begin position="34"/>
        <end position="49"/>
    </location>
</feature>
<organism evidence="2 3">
    <name type="scientific">Cordyceps javanica</name>
    <dbReference type="NCBI Taxonomy" id="43265"/>
    <lineage>
        <taxon>Eukaryota</taxon>
        <taxon>Fungi</taxon>
        <taxon>Dikarya</taxon>
        <taxon>Ascomycota</taxon>
        <taxon>Pezizomycotina</taxon>
        <taxon>Sordariomycetes</taxon>
        <taxon>Hypocreomycetidae</taxon>
        <taxon>Hypocreales</taxon>
        <taxon>Cordycipitaceae</taxon>
        <taxon>Cordyceps</taxon>
    </lineage>
</organism>
<evidence type="ECO:0000256" key="1">
    <source>
        <dbReference type="SAM" id="MobiDB-lite"/>
    </source>
</evidence>
<accession>A0A545V839</accession>
<name>A0A545V839_9HYPO</name>
<protein>
    <submittedName>
        <fullName evidence="2">Uncharacterized protein</fullName>
    </submittedName>
</protein>